<dbReference type="EMBL" id="HG996473">
    <property type="protein sequence ID" value="CAG1856923.1"/>
    <property type="molecule type" value="Genomic_DNA"/>
</dbReference>
<reference evidence="8" key="1">
    <citation type="submission" date="2021-03" db="EMBL/GenBank/DDBJ databases">
        <authorList>
            <consortium name="Genoscope - CEA"/>
            <person name="William W."/>
        </authorList>
    </citation>
    <scope>NUCLEOTIDE SEQUENCE</scope>
    <source>
        <strain evidence="8">Doubled-haploid Pahang</strain>
    </source>
</reference>
<dbReference type="GO" id="GO:0016705">
    <property type="term" value="F:oxidoreductase activity, acting on paired donors, with incorporation or reduction of molecular oxygen"/>
    <property type="evidence" value="ECO:0007669"/>
    <property type="project" value="InterPro"/>
</dbReference>
<dbReference type="GO" id="GO:0005506">
    <property type="term" value="F:iron ion binding"/>
    <property type="evidence" value="ECO:0007669"/>
    <property type="project" value="InterPro"/>
</dbReference>
<dbReference type="InterPro" id="IPR036396">
    <property type="entry name" value="Cyt_P450_sf"/>
</dbReference>
<evidence type="ECO:0000256" key="6">
    <source>
        <dbReference type="PIRSR" id="PIRSR602401-1"/>
    </source>
</evidence>
<keyword evidence="5 6" id="KW-0408">Iron</keyword>
<sequence>MTAGIISFVLFLALLPPFFRLLRTARRSSKKLPPGSLGLPFIGQSFGLLRAMRANTGERWLARRVSKYGPISKLSLFGSRAVLLTGPAANKFIFFSEALVPQQPKSITGIIGRRNILELVGEDHRRVRGALAHFLKPEVLKQYVAMIDREVRHHLETNWVGRRSVTVMPLMKTLTFDIICSLVIGLEKGSLREALEEAFTDMLPGMWAVPLNLPFTKFRRSLRASRRARKVLAGVIEKKKDMLKQGRCSRDEDLITYMLSLGGEDDAREMTEEEILDNLMLVMFAGYDTSAALITFMIRHLADDPVNRTIVIHGKQQINFNDRDASGEALTWSDLNKMKHTWCAAMEILRMIPPIFGNFRRALKDIEYEGYLIPKGWLVFWASSITQMDEHIFEDPNKFDPTRFEKQSSVPPCSFVAFGGGPRMCPGNEFARMETLVMMHYVATRFNWRLCCEENGFSRDPMPSPSQGLPVELELKD</sequence>
<dbReference type="Pfam" id="PF00067">
    <property type="entry name" value="p450"/>
    <property type="match status" value="1"/>
</dbReference>
<dbReference type="PANTHER" id="PTHR24286:SF217">
    <property type="entry name" value="OS07G0520300 PROTEIN"/>
    <property type="match status" value="1"/>
</dbReference>
<organism evidence="8">
    <name type="scientific">Musa acuminata subsp. malaccensis</name>
    <name type="common">Wild banana</name>
    <name type="synonym">Musa malaccensis</name>
    <dbReference type="NCBI Taxonomy" id="214687"/>
    <lineage>
        <taxon>Eukaryota</taxon>
        <taxon>Viridiplantae</taxon>
        <taxon>Streptophyta</taxon>
        <taxon>Embryophyta</taxon>
        <taxon>Tracheophyta</taxon>
        <taxon>Spermatophyta</taxon>
        <taxon>Magnoliopsida</taxon>
        <taxon>Liliopsida</taxon>
        <taxon>Zingiberales</taxon>
        <taxon>Musaceae</taxon>
        <taxon>Musa</taxon>
    </lineage>
</organism>
<evidence type="ECO:0000256" key="1">
    <source>
        <dbReference type="ARBA" id="ARBA00001971"/>
    </source>
</evidence>
<proteinExistence type="inferred from homology"/>
<dbReference type="FunFam" id="1.10.630.10:FF:000022">
    <property type="entry name" value="Taxadiene 5-alpha hydroxylase"/>
    <property type="match status" value="1"/>
</dbReference>
<dbReference type="AlphaFoldDB" id="A0A8D7AVW1"/>
<dbReference type="GO" id="GO:0004497">
    <property type="term" value="F:monooxygenase activity"/>
    <property type="evidence" value="ECO:0007669"/>
    <property type="project" value="UniProtKB-KW"/>
</dbReference>
<comment type="cofactor">
    <cofactor evidence="1 6">
        <name>heme</name>
        <dbReference type="ChEBI" id="CHEBI:30413"/>
    </cofactor>
</comment>
<evidence type="ECO:0000256" key="2">
    <source>
        <dbReference type="ARBA" id="ARBA00010617"/>
    </source>
</evidence>
<evidence type="ECO:0000256" key="3">
    <source>
        <dbReference type="ARBA" id="ARBA00022723"/>
    </source>
</evidence>
<dbReference type="InterPro" id="IPR002401">
    <property type="entry name" value="Cyt_P450_E_grp-I"/>
</dbReference>
<dbReference type="SUPFAM" id="SSF48264">
    <property type="entry name" value="Cytochrome P450"/>
    <property type="match status" value="1"/>
</dbReference>
<dbReference type="PRINTS" id="PR00463">
    <property type="entry name" value="EP450I"/>
</dbReference>
<dbReference type="InterPro" id="IPR017972">
    <property type="entry name" value="Cyt_P450_CS"/>
</dbReference>
<evidence type="ECO:0000313" key="8">
    <source>
        <dbReference type="EMBL" id="CAG1856923.1"/>
    </source>
</evidence>
<evidence type="ECO:0000256" key="4">
    <source>
        <dbReference type="ARBA" id="ARBA00023002"/>
    </source>
</evidence>
<dbReference type="Gene3D" id="1.10.630.10">
    <property type="entry name" value="Cytochrome P450"/>
    <property type="match status" value="1"/>
</dbReference>
<dbReference type="PROSITE" id="PS00086">
    <property type="entry name" value="CYTOCHROME_P450"/>
    <property type="match status" value="1"/>
</dbReference>
<dbReference type="CDD" id="cd11043">
    <property type="entry name" value="CYP90-like"/>
    <property type="match status" value="1"/>
</dbReference>
<keyword evidence="3 6" id="KW-0479">Metal-binding</keyword>
<keyword evidence="4 7" id="KW-0560">Oxidoreductase</keyword>
<keyword evidence="6 7" id="KW-0349">Heme</keyword>
<protein>
    <submittedName>
        <fullName evidence="8">(wild Malaysian banana) hypothetical protein</fullName>
    </submittedName>
</protein>
<gene>
    <name evidence="8" type="ORF">GSMUA_37150.1</name>
</gene>
<comment type="similarity">
    <text evidence="2 7">Belongs to the cytochrome P450 family.</text>
</comment>
<accession>A0A8D7AVW1</accession>
<dbReference type="PRINTS" id="PR00385">
    <property type="entry name" value="P450"/>
</dbReference>
<evidence type="ECO:0000256" key="5">
    <source>
        <dbReference type="ARBA" id="ARBA00023004"/>
    </source>
</evidence>
<name>A0A8D7AVW1_MUSAM</name>
<keyword evidence="7" id="KW-0503">Monooxygenase</keyword>
<feature type="binding site" description="axial binding residue" evidence="6">
    <location>
        <position position="425"/>
    </location>
    <ligand>
        <name>heme</name>
        <dbReference type="ChEBI" id="CHEBI:30413"/>
    </ligand>
    <ligandPart>
        <name>Fe</name>
        <dbReference type="ChEBI" id="CHEBI:18248"/>
    </ligandPart>
</feature>
<dbReference type="PANTHER" id="PTHR24286">
    <property type="entry name" value="CYTOCHROME P450 26"/>
    <property type="match status" value="1"/>
</dbReference>
<evidence type="ECO:0000256" key="7">
    <source>
        <dbReference type="RuleBase" id="RU000461"/>
    </source>
</evidence>
<dbReference type="InterPro" id="IPR001128">
    <property type="entry name" value="Cyt_P450"/>
</dbReference>
<dbReference type="GO" id="GO:0020037">
    <property type="term" value="F:heme binding"/>
    <property type="evidence" value="ECO:0007669"/>
    <property type="project" value="InterPro"/>
</dbReference>